<dbReference type="PRINTS" id="PR00081">
    <property type="entry name" value="GDHRDH"/>
</dbReference>
<accession>A0AAV9F030</accession>
<keyword evidence="2" id="KW-0521">NADP</keyword>
<dbReference type="Gene3D" id="3.40.50.720">
    <property type="entry name" value="NAD(P)-binding Rossmann-like Domain"/>
    <property type="match status" value="2"/>
</dbReference>
<dbReference type="PANTHER" id="PTHR43490">
    <property type="entry name" value="(+)-NEOMENTHOL DEHYDROGENASE"/>
    <property type="match status" value="1"/>
</dbReference>
<evidence type="ECO:0000256" key="2">
    <source>
        <dbReference type="ARBA" id="ARBA00022857"/>
    </source>
</evidence>
<keyword evidence="3" id="KW-0560">Oxidoreductase</keyword>
<reference evidence="4" key="1">
    <citation type="journal article" date="2023" name="Nat. Commun.">
        <title>Diploid and tetraploid genomes of Acorus and the evolution of monocots.</title>
        <authorList>
            <person name="Ma L."/>
            <person name="Liu K.W."/>
            <person name="Li Z."/>
            <person name="Hsiao Y.Y."/>
            <person name="Qi Y."/>
            <person name="Fu T."/>
            <person name="Tang G.D."/>
            <person name="Zhang D."/>
            <person name="Sun W.H."/>
            <person name="Liu D.K."/>
            <person name="Li Y."/>
            <person name="Chen G.Z."/>
            <person name="Liu X.D."/>
            <person name="Liao X.Y."/>
            <person name="Jiang Y.T."/>
            <person name="Yu X."/>
            <person name="Hao Y."/>
            <person name="Huang J."/>
            <person name="Zhao X.W."/>
            <person name="Ke S."/>
            <person name="Chen Y.Y."/>
            <person name="Wu W.L."/>
            <person name="Hsu J.L."/>
            <person name="Lin Y.F."/>
            <person name="Huang M.D."/>
            <person name="Li C.Y."/>
            <person name="Huang L."/>
            <person name="Wang Z.W."/>
            <person name="Zhao X."/>
            <person name="Zhong W.Y."/>
            <person name="Peng D.H."/>
            <person name="Ahmad S."/>
            <person name="Lan S."/>
            <person name="Zhang J.S."/>
            <person name="Tsai W.C."/>
            <person name="Van de Peer Y."/>
            <person name="Liu Z.J."/>
        </authorList>
    </citation>
    <scope>NUCLEOTIDE SEQUENCE</scope>
    <source>
        <strain evidence="4">CP</strain>
    </source>
</reference>
<comment type="caution">
    <text evidence="4">The sequence shown here is derived from an EMBL/GenBank/DDBJ whole genome shotgun (WGS) entry which is preliminary data.</text>
</comment>
<reference evidence="4" key="2">
    <citation type="submission" date="2023-06" db="EMBL/GenBank/DDBJ databases">
        <authorList>
            <person name="Ma L."/>
            <person name="Liu K.-W."/>
            <person name="Li Z."/>
            <person name="Hsiao Y.-Y."/>
            <person name="Qi Y."/>
            <person name="Fu T."/>
            <person name="Tang G."/>
            <person name="Zhang D."/>
            <person name="Sun W.-H."/>
            <person name="Liu D.-K."/>
            <person name="Li Y."/>
            <person name="Chen G.-Z."/>
            <person name="Liu X.-D."/>
            <person name="Liao X.-Y."/>
            <person name="Jiang Y.-T."/>
            <person name="Yu X."/>
            <person name="Hao Y."/>
            <person name="Huang J."/>
            <person name="Zhao X.-W."/>
            <person name="Ke S."/>
            <person name="Chen Y.-Y."/>
            <person name="Wu W.-L."/>
            <person name="Hsu J.-L."/>
            <person name="Lin Y.-F."/>
            <person name="Huang M.-D."/>
            <person name="Li C.-Y."/>
            <person name="Huang L."/>
            <person name="Wang Z.-W."/>
            <person name="Zhao X."/>
            <person name="Zhong W.-Y."/>
            <person name="Peng D.-H."/>
            <person name="Ahmad S."/>
            <person name="Lan S."/>
            <person name="Zhang J.-S."/>
            <person name="Tsai W.-C."/>
            <person name="Van De Peer Y."/>
            <person name="Liu Z.-J."/>
        </authorList>
    </citation>
    <scope>NUCLEOTIDE SEQUENCE</scope>
    <source>
        <strain evidence="4">CP</strain>
        <tissue evidence="4">Leaves</tissue>
    </source>
</reference>
<keyword evidence="5" id="KW-1185">Reference proteome</keyword>
<comment type="similarity">
    <text evidence="1">Belongs to the short-chain dehydrogenases/reductases (SDR) family.</text>
</comment>
<evidence type="ECO:0000256" key="1">
    <source>
        <dbReference type="ARBA" id="ARBA00006484"/>
    </source>
</evidence>
<evidence type="ECO:0000313" key="5">
    <source>
        <dbReference type="Proteomes" id="UP001180020"/>
    </source>
</evidence>
<gene>
    <name evidence="4" type="primary">MNR1</name>
    <name evidence="4" type="ORF">QJS10_CPB04g00079</name>
</gene>
<dbReference type="InterPro" id="IPR002347">
    <property type="entry name" value="SDR_fam"/>
</dbReference>
<dbReference type="SUPFAM" id="SSF51735">
    <property type="entry name" value="NAD(P)-binding Rossmann-fold domains"/>
    <property type="match status" value="1"/>
</dbReference>
<sequence>MSTHNKCAHNVCNNAPTKIHIICSSQTIPCMHCFLRWWAAETVAVVTGSNRGIGYEIAWQLLMHGLTVVVTSRCIDGGREAVRALREEGLVVGYHQLDVMNAESVKAFTEWVAQNFGGPRYPVEFAEKVIETNYFGTKRMIEAMIPLMKPSLAGARIVNVSSRLGRLNGRRNRLGDPRLREQLERDDHLSEELIDSTVEEFIKQVKDGNWTSNGWPQVFSDYSVSKLAVNAYTTDGKEAF</sequence>
<proteinExistence type="inferred from homology"/>
<protein>
    <submittedName>
        <fullName evidence="4">(+)-neomenthol dehydrogenase</fullName>
    </submittedName>
</protein>
<dbReference type="AlphaFoldDB" id="A0AAV9F030"/>
<dbReference type="InterPro" id="IPR036291">
    <property type="entry name" value="NAD(P)-bd_dom_sf"/>
</dbReference>
<evidence type="ECO:0000256" key="3">
    <source>
        <dbReference type="ARBA" id="ARBA00023002"/>
    </source>
</evidence>
<organism evidence="4 5">
    <name type="scientific">Acorus calamus</name>
    <name type="common">Sweet flag</name>
    <dbReference type="NCBI Taxonomy" id="4465"/>
    <lineage>
        <taxon>Eukaryota</taxon>
        <taxon>Viridiplantae</taxon>
        <taxon>Streptophyta</taxon>
        <taxon>Embryophyta</taxon>
        <taxon>Tracheophyta</taxon>
        <taxon>Spermatophyta</taxon>
        <taxon>Magnoliopsida</taxon>
        <taxon>Liliopsida</taxon>
        <taxon>Acoraceae</taxon>
        <taxon>Acorus</taxon>
    </lineage>
</organism>
<dbReference type="Pfam" id="PF00106">
    <property type="entry name" value="adh_short"/>
    <property type="match status" value="1"/>
</dbReference>
<dbReference type="PANTHER" id="PTHR43490:SF99">
    <property type="entry name" value="SHORT-CHAIN DEHYDROGENASE_REDUCTASE"/>
    <property type="match status" value="1"/>
</dbReference>
<dbReference type="GO" id="GO:0016491">
    <property type="term" value="F:oxidoreductase activity"/>
    <property type="evidence" value="ECO:0007669"/>
    <property type="project" value="UniProtKB-KW"/>
</dbReference>
<dbReference type="Proteomes" id="UP001180020">
    <property type="component" value="Unassembled WGS sequence"/>
</dbReference>
<dbReference type="EMBL" id="JAUJYO010000004">
    <property type="protein sequence ID" value="KAK1318498.1"/>
    <property type="molecule type" value="Genomic_DNA"/>
</dbReference>
<name>A0AAV9F030_ACOCL</name>
<dbReference type="GO" id="GO:0016020">
    <property type="term" value="C:membrane"/>
    <property type="evidence" value="ECO:0007669"/>
    <property type="project" value="TreeGrafter"/>
</dbReference>
<evidence type="ECO:0000313" key="4">
    <source>
        <dbReference type="EMBL" id="KAK1318498.1"/>
    </source>
</evidence>